<evidence type="ECO:0000313" key="2">
    <source>
        <dbReference type="EMBL" id="CAP94972.1"/>
    </source>
</evidence>
<dbReference type="HOGENOM" id="CLU_1982324_0_0_1"/>
<accession>B6HHF8</accession>
<dbReference type="AlphaFoldDB" id="B6HHF8"/>
<keyword evidence="3" id="KW-1185">Reference proteome</keyword>
<feature type="region of interest" description="Disordered" evidence="1">
    <location>
        <begin position="1"/>
        <end position="26"/>
    </location>
</feature>
<feature type="compositionally biased region" description="Polar residues" evidence="1">
    <location>
        <begin position="1"/>
        <end position="24"/>
    </location>
</feature>
<dbReference type="Proteomes" id="UP000000724">
    <property type="component" value="Contig Pc00c21"/>
</dbReference>
<dbReference type="KEGG" id="pcs:N7525_008450"/>
<evidence type="ECO:0008006" key="4">
    <source>
        <dbReference type="Google" id="ProtNLM"/>
    </source>
</evidence>
<organism evidence="2 3">
    <name type="scientific">Penicillium rubens (strain ATCC 28089 / DSM 1075 / NRRL 1951 / Wisconsin 54-1255)</name>
    <name type="common">Penicillium chrysogenum</name>
    <dbReference type="NCBI Taxonomy" id="500485"/>
    <lineage>
        <taxon>Eukaryota</taxon>
        <taxon>Fungi</taxon>
        <taxon>Dikarya</taxon>
        <taxon>Ascomycota</taxon>
        <taxon>Pezizomycotina</taxon>
        <taxon>Eurotiomycetes</taxon>
        <taxon>Eurotiomycetidae</taxon>
        <taxon>Eurotiales</taxon>
        <taxon>Aspergillaceae</taxon>
        <taxon>Penicillium</taxon>
        <taxon>Penicillium chrysogenum species complex</taxon>
    </lineage>
</organism>
<sequence>MSAYAISNNFPNTQTDSEGQSSTHPLHGWHLAQPNHPCDADVMSSPLIYRAQPILAPYLDTISVLTPDYLSTGAPRLVPQWWRCCGCSNLVNPSLASEKCPICSHSECGNCSTETVP</sequence>
<dbReference type="RefSeq" id="XP_002567148.1">
    <property type="nucleotide sequence ID" value="XM_002567102.1"/>
</dbReference>
<gene>
    <name evidence="2" type="ORF">Pc21g00750</name>
    <name evidence="2" type="ORF">PCH_Pc21g00750</name>
</gene>
<dbReference type="OMA" id="ICSHVEC"/>
<reference evidence="2 3" key="1">
    <citation type="journal article" date="2008" name="Nat. Biotechnol.">
        <title>Genome sequencing and analysis of the filamentous fungus Penicillium chrysogenum.</title>
        <authorList>
            <person name="van den Berg M.A."/>
            <person name="Albang R."/>
            <person name="Albermann K."/>
            <person name="Badger J.H."/>
            <person name="Daran J.-M."/>
            <person name="Driessen A.J.M."/>
            <person name="Garcia-Estrada C."/>
            <person name="Fedorova N.D."/>
            <person name="Harris D.M."/>
            <person name="Heijne W.H.M."/>
            <person name="Joardar V.S."/>
            <person name="Kiel J.A.K.W."/>
            <person name="Kovalchuk A."/>
            <person name="Martin J.F."/>
            <person name="Nierman W.C."/>
            <person name="Nijland J.G."/>
            <person name="Pronk J.T."/>
            <person name="Roubos J.A."/>
            <person name="van der Klei I.J."/>
            <person name="van Peij N.N.M.E."/>
            <person name="Veenhuis M."/>
            <person name="von Doehren H."/>
            <person name="Wagner C."/>
            <person name="Wortman J.R."/>
            <person name="Bovenberg R.A.L."/>
        </authorList>
    </citation>
    <scope>NUCLEOTIDE SEQUENCE [LARGE SCALE GENOMIC DNA]</scope>
    <source>
        <strain evidence="3">ATCC 28089 / DSM 1075 / NRRL 1951 / Wisconsin 54-1255</strain>
    </source>
</reference>
<name>B6HHF8_PENRW</name>
<evidence type="ECO:0000256" key="1">
    <source>
        <dbReference type="SAM" id="MobiDB-lite"/>
    </source>
</evidence>
<proteinExistence type="predicted"/>
<dbReference type="GeneID" id="8308025"/>
<dbReference type="VEuPathDB" id="FungiDB:PCH_Pc21g00750"/>
<dbReference type="EMBL" id="AM920436">
    <property type="protein sequence ID" value="CAP94972.1"/>
    <property type="molecule type" value="Genomic_DNA"/>
</dbReference>
<dbReference type="OrthoDB" id="4369595at2759"/>
<evidence type="ECO:0000313" key="3">
    <source>
        <dbReference type="Proteomes" id="UP000000724"/>
    </source>
</evidence>
<protein>
    <recommendedName>
        <fullName evidence="4">RanBP2-type domain-containing protein</fullName>
    </recommendedName>
</protein>